<dbReference type="InterPro" id="IPR000994">
    <property type="entry name" value="Pept_M24"/>
</dbReference>
<feature type="binding site" evidence="6">
    <location>
        <position position="77"/>
    </location>
    <ligand>
        <name>substrate</name>
    </ligand>
</feature>
<evidence type="ECO:0000256" key="2">
    <source>
        <dbReference type="ARBA" id="ARBA00022438"/>
    </source>
</evidence>
<feature type="binding site" evidence="6">
    <location>
        <position position="106"/>
    </location>
    <ligand>
        <name>a divalent metal cation</name>
        <dbReference type="ChEBI" id="CHEBI:60240"/>
        <label>2</label>
        <note>catalytic</note>
    </ligand>
</feature>
<comment type="catalytic activity">
    <reaction evidence="6 7">
        <text>Release of N-terminal amino acids, preferentially methionine, from peptides and arylamides.</text>
        <dbReference type="EC" id="3.4.11.18"/>
    </reaction>
</comment>
<organism evidence="9 10">
    <name type="scientific">Companilactobacillus nantensis DSM 16982</name>
    <dbReference type="NCBI Taxonomy" id="1423774"/>
    <lineage>
        <taxon>Bacteria</taxon>
        <taxon>Bacillati</taxon>
        <taxon>Bacillota</taxon>
        <taxon>Bacilli</taxon>
        <taxon>Lactobacillales</taxon>
        <taxon>Lactobacillaceae</taxon>
        <taxon>Companilactobacillus</taxon>
    </lineage>
</organism>
<evidence type="ECO:0000256" key="5">
    <source>
        <dbReference type="ARBA" id="ARBA00022801"/>
    </source>
</evidence>
<evidence type="ECO:0000313" key="10">
    <source>
        <dbReference type="Proteomes" id="UP000051302"/>
    </source>
</evidence>
<dbReference type="PANTHER" id="PTHR43330:SF17">
    <property type="entry name" value="METHIONINE AMINOPEPTIDASE"/>
    <property type="match status" value="1"/>
</dbReference>
<evidence type="ECO:0000256" key="7">
    <source>
        <dbReference type="RuleBase" id="RU003653"/>
    </source>
</evidence>
<protein>
    <recommendedName>
        <fullName evidence="6 7">Methionine aminopeptidase</fullName>
        <shortName evidence="6">MAP</shortName>
        <shortName evidence="6">MetAP</shortName>
        <ecNumber evidence="6 7">3.4.11.18</ecNumber>
    </recommendedName>
    <alternativeName>
        <fullName evidence="6">Peptidase M</fullName>
    </alternativeName>
</protein>
<feature type="binding site" evidence="6">
    <location>
        <position position="240"/>
    </location>
    <ligand>
        <name>a divalent metal cation</name>
        <dbReference type="ChEBI" id="CHEBI:60240"/>
        <label>1</label>
    </ligand>
</feature>
<dbReference type="Pfam" id="PF00557">
    <property type="entry name" value="Peptidase_M24"/>
    <property type="match status" value="1"/>
</dbReference>
<keyword evidence="2 6" id="KW-0031">Aminopeptidase</keyword>
<sequence>MITLKSEREIEGMRESGKILAGVHLGLRDMIKPGISAYSIEEFANDYIVSHGATPSEKGFEGYKYATCIDVNDEVAHGTPRKDLILQEGDVVKVDMTVNYKGYESDSCWSYGVGSVSQETSDLMEVTKKSLYLGIAQSIEGNRLGDIGYAIQHYTEDEHGYGDVRDLCGHGIGPTMHEEPDVLHYGEPGKGLRLKNGMTITIEPMINEGTWEIVDRSLKDPNDDWIYYASADGSWSAQYEHTLAITENGPEILTSQDAAEDAKYMKWAQDYLKEHKQNNN</sequence>
<dbReference type="SUPFAM" id="SSF55920">
    <property type="entry name" value="Creatinase/aminopeptidase"/>
    <property type="match status" value="1"/>
</dbReference>
<dbReference type="InterPro" id="IPR002467">
    <property type="entry name" value="Pept_M24A_MAP1"/>
</dbReference>
<dbReference type="InterPro" id="IPR036005">
    <property type="entry name" value="Creatinase/aminopeptidase-like"/>
</dbReference>
<feature type="binding site" evidence="6">
    <location>
        <position position="177"/>
    </location>
    <ligand>
        <name>substrate</name>
    </ligand>
</feature>
<dbReference type="InterPro" id="IPR001714">
    <property type="entry name" value="Pept_M24_MAP"/>
</dbReference>
<dbReference type="GO" id="GO:0004239">
    <property type="term" value="F:initiator methionyl aminopeptidase activity"/>
    <property type="evidence" value="ECO:0007669"/>
    <property type="project" value="UniProtKB-UniRule"/>
</dbReference>
<dbReference type="NCBIfam" id="TIGR00500">
    <property type="entry name" value="met_pdase_I"/>
    <property type="match status" value="1"/>
</dbReference>
<feature type="binding site" evidence="6">
    <location>
        <position position="106"/>
    </location>
    <ligand>
        <name>a divalent metal cation</name>
        <dbReference type="ChEBI" id="CHEBI:60240"/>
        <label>1</label>
    </ligand>
</feature>
<reference evidence="9 10" key="1">
    <citation type="journal article" date="2015" name="Genome Announc.">
        <title>Expanding the biotechnology potential of lactobacilli through comparative genomics of 213 strains and associated genera.</title>
        <authorList>
            <person name="Sun Z."/>
            <person name="Harris H.M."/>
            <person name="McCann A."/>
            <person name="Guo C."/>
            <person name="Argimon S."/>
            <person name="Zhang W."/>
            <person name="Yang X."/>
            <person name="Jeffery I.B."/>
            <person name="Cooney J.C."/>
            <person name="Kagawa T.F."/>
            <person name="Liu W."/>
            <person name="Song Y."/>
            <person name="Salvetti E."/>
            <person name="Wrobel A."/>
            <person name="Rasinkangas P."/>
            <person name="Parkhill J."/>
            <person name="Rea M.C."/>
            <person name="O'Sullivan O."/>
            <person name="Ritari J."/>
            <person name="Douillard F.P."/>
            <person name="Paul Ross R."/>
            <person name="Yang R."/>
            <person name="Briner A.E."/>
            <person name="Felis G.E."/>
            <person name="de Vos W.M."/>
            <person name="Barrangou R."/>
            <person name="Klaenhammer T.R."/>
            <person name="Caufield P.W."/>
            <person name="Cui Y."/>
            <person name="Zhang H."/>
            <person name="O'Toole P.W."/>
        </authorList>
    </citation>
    <scope>NUCLEOTIDE SEQUENCE [LARGE SCALE GENOMIC DNA]</scope>
    <source>
        <strain evidence="9 10">DSM 16982</strain>
    </source>
</reference>
<dbReference type="GO" id="GO:0070006">
    <property type="term" value="F:metalloaminopeptidase activity"/>
    <property type="evidence" value="ECO:0007669"/>
    <property type="project" value="UniProtKB-UniRule"/>
</dbReference>
<dbReference type="HAMAP" id="MF_01974">
    <property type="entry name" value="MetAP_1"/>
    <property type="match status" value="1"/>
</dbReference>
<feature type="binding site" evidence="6">
    <location>
        <position position="240"/>
    </location>
    <ligand>
        <name>a divalent metal cation</name>
        <dbReference type="ChEBI" id="CHEBI:60240"/>
        <label>2</label>
        <note>catalytic</note>
    </ligand>
</feature>
<proteinExistence type="inferred from homology"/>
<feature type="binding site" evidence="6">
    <location>
        <position position="203"/>
    </location>
    <ligand>
        <name>a divalent metal cation</name>
        <dbReference type="ChEBI" id="CHEBI:60240"/>
        <label>2</label>
        <note>catalytic</note>
    </ligand>
</feature>
<dbReference type="RefSeq" id="WP_057890929.1">
    <property type="nucleotide sequence ID" value="NZ_AZFV01000002.1"/>
</dbReference>
<comment type="subunit">
    <text evidence="6">Monomer.</text>
</comment>
<comment type="similarity">
    <text evidence="6">Belongs to the peptidase M24A family. Methionine aminopeptidase type 1 subfamily.</text>
</comment>
<accession>A0A0R1WKH9</accession>
<feature type="binding site" evidence="6">
    <location>
        <position position="95"/>
    </location>
    <ligand>
        <name>a divalent metal cation</name>
        <dbReference type="ChEBI" id="CHEBI:60240"/>
        <label>1</label>
    </ligand>
</feature>
<evidence type="ECO:0000313" key="9">
    <source>
        <dbReference type="EMBL" id="KRM18402.1"/>
    </source>
</evidence>
<keyword evidence="3 6" id="KW-0645">Protease</keyword>
<gene>
    <name evidence="6" type="primary">map</name>
    <name evidence="9" type="ORF">FD31_GL000948</name>
</gene>
<comment type="function">
    <text evidence="1 6">Removes the N-terminal methionine from nascent proteins. The N-terminal methionine is often cleaved when the second residue in the primary sequence is small and uncharged (Met-Ala-, Cys, Gly, Pro, Ser, Thr, or Val). Requires deformylation of the N(alpha)-formylated initiator methionine before it can be hydrolyzed.</text>
</comment>
<keyword evidence="5 6" id="KW-0378">Hydrolase</keyword>
<dbReference type="Proteomes" id="UP000051302">
    <property type="component" value="Unassembled WGS sequence"/>
</dbReference>
<dbReference type="EC" id="3.4.11.18" evidence="6 7"/>
<keyword evidence="10" id="KW-1185">Reference proteome</keyword>
<feature type="domain" description="Peptidase M24" evidence="8">
    <location>
        <begin position="11"/>
        <end position="247"/>
    </location>
</feature>
<dbReference type="EMBL" id="AZFV01000002">
    <property type="protein sequence ID" value="KRM18402.1"/>
    <property type="molecule type" value="Genomic_DNA"/>
</dbReference>
<dbReference type="GO" id="GO:0006508">
    <property type="term" value="P:proteolysis"/>
    <property type="evidence" value="ECO:0007669"/>
    <property type="project" value="UniProtKB-KW"/>
</dbReference>
<keyword evidence="4 6" id="KW-0479">Metal-binding</keyword>
<dbReference type="PATRIC" id="fig|1423774.3.peg.989"/>
<evidence type="ECO:0000256" key="4">
    <source>
        <dbReference type="ARBA" id="ARBA00022723"/>
    </source>
</evidence>
<dbReference type="PRINTS" id="PR00599">
    <property type="entry name" value="MAPEPTIDASE"/>
</dbReference>
<dbReference type="GO" id="GO:0046872">
    <property type="term" value="F:metal ion binding"/>
    <property type="evidence" value="ECO:0007669"/>
    <property type="project" value="UniProtKB-UniRule"/>
</dbReference>
<comment type="caution">
    <text evidence="9">The sequence shown here is derived from an EMBL/GenBank/DDBJ whole genome shotgun (WGS) entry which is preliminary data.</text>
</comment>
<dbReference type="STRING" id="1423774.FD31_GL000948"/>
<evidence type="ECO:0000259" key="8">
    <source>
        <dbReference type="Pfam" id="PF00557"/>
    </source>
</evidence>
<evidence type="ECO:0000256" key="3">
    <source>
        <dbReference type="ARBA" id="ARBA00022670"/>
    </source>
</evidence>
<feature type="binding site" evidence="6">
    <location>
        <position position="170"/>
    </location>
    <ligand>
        <name>a divalent metal cation</name>
        <dbReference type="ChEBI" id="CHEBI:60240"/>
        <label>2</label>
        <note>catalytic</note>
    </ligand>
</feature>
<dbReference type="CDD" id="cd01086">
    <property type="entry name" value="MetAP1"/>
    <property type="match status" value="1"/>
</dbReference>
<dbReference type="GO" id="GO:0005829">
    <property type="term" value="C:cytosol"/>
    <property type="evidence" value="ECO:0007669"/>
    <property type="project" value="TreeGrafter"/>
</dbReference>
<evidence type="ECO:0000256" key="6">
    <source>
        <dbReference type="HAMAP-Rule" id="MF_01974"/>
    </source>
</evidence>
<dbReference type="PANTHER" id="PTHR43330">
    <property type="entry name" value="METHIONINE AMINOPEPTIDASE"/>
    <property type="match status" value="1"/>
</dbReference>
<dbReference type="Gene3D" id="3.90.230.10">
    <property type="entry name" value="Creatinase/methionine aminopeptidase superfamily"/>
    <property type="match status" value="1"/>
</dbReference>
<name>A0A0R1WKH9_9LACO</name>
<dbReference type="AlphaFoldDB" id="A0A0R1WKH9"/>
<comment type="cofactor">
    <cofactor evidence="6">
        <name>Co(2+)</name>
        <dbReference type="ChEBI" id="CHEBI:48828"/>
    </cofactor>
    <cofactor evidence="6">
        <name>Zn(2+)</name>
        <dbReference type="ChEBI" id="CHEBI:29105"/>
    </cofactor>
    <cofactor evidence="6">
        <name>Mn(2+)</name>
        <dbReference type="ChEBI" id="CHEBI:29035"/>
    </cofactor>
    <cofactor evidence="6">
        <name>Fe(2+)</name>
        <dbReference type="ChEBI" id="CHEBI:29033"/>
    </cofactor>
    <text evidence="6">Binds 2 divalent metal cations per subunit. Has a high-affinity and a low affinity metal-binding site. The true nature of the physiological cofactor is under debate. The enzyme is active with cobalt, zinc, manganese or divalent iron ions. Most likely, methionine aminopeptidases function as mononuclear Fe(2+)-metalloproteases under physiological conditions, and the catalytically relevant metal-binding site has been assigned to the histidine-containing high-affinity site.</text>
</comment>
<evidence type="ECO:0000256" key="1">
    <source>
        <dbReference type="ARBA" id="ARBA00002521"/>
    </source>
</evidence>